<feature type="binding site" evidence="6">
    <location>
        <position position="78"/>
    </location>
    <ligand>
        <name>ATP</name>
        <dbReference type="ChEBI" id="CHEBI:30616"/>
    </ligand>
</feature>
<keyword evidence="5" id="KW-0697">Rotamase</keyword>
<evidence type="ECO:0000256" key="1">
    <source>
        <dbReference type="ARBA" id="ARBA00001946"/>
    </source>
</evidence>
<gene>
    <name evidence="11" type="primary">LOC115880428</name>
</gene>
<dbReference type="SUPFAM" id="SSF54534">
    <property type="entry name" value="FKBP-like"/>
    <property type="match status" value="1"/>
</dbReference>
<dbReference type="CTD" id="55033"/>
<dbReference type="InterPro" id="IPR001564">
    <property type="entry name" value="Nucleoside_diP_kinase"/>
</dbReference>
<dbReference type="Proteomes" id="UP000504635">
    <property type="component" value="Unplaced"/>
</dbReference>
<dbReference type="SMART" id="SM00562">
    <property type="entry name" value="NDK"/>
    <property type="match status" value="1"/>
</dbReference>
<evidence type="ECO:0000256" key="8">
    <source>
        <dbReference type="SAM" id="SignalP"/>
    </source>
</evidence>
<sequence>MARFTMFSLVAVLFVLANVHGAEEELKIDVVSKPEVCQVKSKNGDMLTMHYTGTLNDGTKFDSSHLPEGIERTFVMIKPDGVQRGLVGSIISRFEQKGLKLVGLKFMHASECLLRQHYAEHEGRPFFEPLVKYVQSGPVVAMVLEGPDAIKVGRLLIGTTDPSKSPPGTIRGDLALQTRKNLIHGSDSSESAQREIELWFGQRELVGWEKDSDKWLLERE</sequence>
<dbReference type="PANTHER" id="PTHR11349">
    <property type="entry name" value="NUCLEOSIDE DIPHOSPHATE KINASE"/>
    <property type="match status" value="1"/>
</dbReference>
<proteinExistence type="inferred from homology"/>
<evidence type="ECO:0000259" key="9">
    <source>
        <dbReference type="PROSITE" id="PS50059"/>
    </source>
</evidence>
<keyword evidence="10" id="KW-1185">Reference proteome</keyword>
<evidence type="ECO:0000256" key="5">
    <source>
        <dbReference type="PROSITE-ProRule" id="PRU00277"/>
    </source>
</evidence>
<dbReference type="Pfam" id="PF00334">
    <property type="entry name" value="NDK"/>
    <property type="match status" value="1"/>
</dbReference>
<dbReference type="OrthoDB" id="6716065at2759"/>
<dbReference type="GeneID" id="115880428"/>
<feature type="binding site" evidence="6">
    <location>
        <position position="181"/>
    </location>
    <ligand>
        <name>ATP</name>
        <dbReference type="ChEBI" id="CHEBI:30616"/>
    </ligand>
</feature>
<organism evidence="10 11">
    <name type="scientific">Sitophilus oryzae</name>
    <name type="common">Rice weevil</name>
    <name type="synonym">Curculio oryzae</name>
    <dbReference type="NCBI Taxonomy" id="7048"/>
    <lineage>
        <taxon>Eukaryota</taxon>
        <taxon>Metazoa</taxon>
        <taxon>Ecdysozoa</taxon>
        <taxon>Arthropoda</taxon>
        <taxon>Hexapoda</taxon>
        <taxon>Insecta</taxon>
        <taxon>Pterygota</taxon>
        <taxon>Neoptera</taxon>
        <taxon>Endopterygota</taxon>
        <taxon>Coleoptera</taxon>
        <taxon>Polyphaga</taxon>
        <taxon>Cucujiformia</taxon>
        <taxon>Curculionidae</taxon>
        <taxon>Dryophthorinae</taxon>
        <taxon>Sitophilus</taxon>
    </lineage>
</organism>
<dbReference type="PROSITE" id="PS51374">
    <property type="entry name" value="NDPK_LIKE"/>
    <property type="match status" value="1"/>
</dbReference>
<keyword evidence="5" id="KW-0413">Isomerase</keyword>
<keyword evidence="8" id="KW-0732">Signal</keyword>
<evidence type="ECO:0000256" key="7">
    <source>
        <dbReference type="RuleBase" id="RU004011"/>
    </source>
</evidence>
<dbReference type="InterPro" id="IPR034907">
    <property type="entry name" value="NDK-like_dom"/>
</dbReference>
<dbReference type="GO" id="GO:0006228">
    <property type="term" value="P:UTP biosynthetic process"/>
    <property type="evidence" value="ECO:0007669"/>
    <property type="project" value="InterPro"/>
</dbReference>
<feature type="binding site" evidence="6">
    <location>
        <position position="171"/>
    </location>
    <ligand>
        <name>ATP</name>
        <dbReference type="ChEBI" id="CHEBI:30616"/>
    </ligand>
</feature>
<dbReference type="GO" id="GO:0006241">
    <property type="term" value="P:CTP biosynthetic process"/>
    <property type="evidence" value="ECO:0007669"/>
    <property type="project" value="InterPro"/>
</dbReference>
<accession>A0A6J2XQZ3</accession>
<evidence type="ECO:0000256" key="2">
    <source>
        <dbReference type="ARBA" id="ARBA00008142"/>
    </source>
</evidence>
<name>A0A6J2XQZ3_SITOR</name>
<keyword evidence="4 11" id="KW-0418">Kinase</keyword>
<dbReference type="Gene3D" id="3.30.70.141">
    <property type="entry name" value="Nucleoside diphosphate kinase-like domain"/>
    <property type="match status" value="1"/>
</dbReference>
<dbReference type="InParanoid" id="A0A6J2XQZ3"/>
<dbReference type="GO" id="GO:0003755">
    <property type="term" value="F:peptidyl-prolyl cis-trans isomerase activity"/>
    <property type="evidence" value="ECO:0007669"/>
    <property type="project" value="UniProtKB-KW"/>
</dbReference>
<feature type="binding site" evidence="6">
    <location>
        <position position="160"/>
    </location>
    <ligand>
        <name>ATP</name>
        <dbReference type="ChEBI" id="CHEBI:30616"/>
    </ligand>
</feature>
<dbReference type="HAMAP" id="MF_00451">
    <property type="entry name" value="NDP_kinase"/>
    <property type="match status" value="1"/>
</dbReference>
<evidence type="ECO:0000313" key="10">
    <source>
        <dbReference type="Proteomes" id="UP000504635"/>
    </source>
</evidence>
<dbReference type="FunFam" id="3.30.70.141:FF:000002">
    <property type="entry name" value="Nucleoside diphosphate kinase"/>
    <property type="match status" value="1"/>
</dbReference>
<keyword evidence="3" id="KW-0808">Transferase</keyword>
<evidence type="ECO:0000313" key="11">
    <source>
        <dbReference type="RefSeq" id="XP_030753491.1"/>
    </source>
</evidence>
<dbReference type="RefSeq" id="XP_030753491.1">
    <property type="nucleotide sequence ID" value="XM_030897631.1"/>
</dbReference>
<comment type="similarity">
    <text evidence="2 6 7">Belongs to the NDK family.</text>
</comment>
<dbReference type="CDD" id="cd04413">
    <property type="entry name" value="NDPk_I"/>
    <property type="match status" value="1"/>
</dbReference>
<dbReference type="InterPro" id="IPR036850">
    <property type="entry name" value="NDK-like_dom_sf"/>
</dbReference>
<dbReference type="NCBIfam" id="NF001908">
    <property type="entry name" value="PRK00668.1"/>
    <property type="match status" value="1"/>
</dbReference>
<feature type="chain" id="PRO_5026882066" description="peptidylprolyl isomerase" evidence="8">
    <location>
        <begin position="22"/>
        <end position="220"/>
    </location>
</feature>
<comment type="catalytic activity">
    <reaction evidence="5">
        <text>[protein]-peptidylproline (omega=180) = [protein]-peptidylproline (omega=0)</text>
        <dbReference type="Rhea" id="RHEA:16237"/>
        <dbReference type="Rhea" id="RHEA-COMP:10747"/>
        <dbReference type="Rhea" id="RHEA-COMP:10748"/>
        <dbReference type="ChEBI" id="CHEBI:83833"/>
        <dbReference type="ChEBI" id="CHEBI:83834"/>
        <dbReference type="EC" id="5.2.1.8"/>
    </reaction>
</comment>
<evidence type="ECO:0000256" key="3">
    <source>
        <dbReference type="ARBA" id="ARBA00022679"/>
    </source>
</evidence>
<comment type="cofactor">
    <cofactor evidence="1">
        <name>Mg(2+)</name>
        <dbReference type="ChEBI" id="CHEBI:18420"/>
    </cofactor>
</comment>
<evidence type="ECO:0000256" key="4">
    <source>
        <dbReference type="ARBA" id="ARBA00022777"/>
    </source>
</evidence>
<dbReference type="SUPFAM" id="SSF54919">
    <property type="entry name" value="Nucleoside diphosphate kinase, NDK"/>
    <property type="match status" value="1"/>
</dbReference>
<dbReference type="AlphaFoldDB" id="A0A6J2XQZ3"/>
<reference evidence="11" key="1">
    <citation type="submission" date="2025-08" db="UniProtKB">
        <authorList>
            <consortium name="RefSeq"/>
        </authorList>
    </citation>
    <scope>IDENTIFICATION</scope>
    <source>
        <tissue evidence="11">Gonads</tissue>
    </source>
</reference>
<feature type="active site" description="Pros-phosphohistidine intermediate" evidence="6">
    <location>
        <position position="184"/>
    </location>
</feature>
<evidence type="ECO:0000256" key="6">
    <source>
        <dbReference type="PROSITE-ProRule" id="PRU00706"/>
    </source>
</evidence>
<feature type="domain" description="PPIase FKBP-type" evidence="9">
    <location>
        <begin position="44"/>
        <end position="105"/>
    </location>
</feature>
<feature type="binding site" evidence="6">
    <location>
        <position position="154"/>
    </location>
    <ligand>
        <name>ATP</name>
        <dbReference type="ChEBI" id="CHEBI:30616"/>
    </ligand>
</feature>
<dbReference type="EC" id="5.2.1.8" evidence="5"/>
<dbReference type="GO" id="GO:0006183">
    <property type="term" value="P:GTP biosynthetic process"/>
    <property type="evidence" value="ECO:0007669"/>
    <property type="project" value="InterPro"/>
</dbReference>
<dbReference type="GO" id="GO:0004550">
    <property type="term" value="F:nucleoside diphosphate kinase activity"/>
    <property type="evidence" value="ECO:0007669"/>
    <property type="project" value="InterPro"/>
</dbReference>
<dbReference type="InterPro" id="IPR001179">
    <property type="entry name" value="PPIase_FKBP_dom"/>
</dbReference>
<feature type="binding site" evidence="6">
    <location>
        <position position="126"/>
    </location>
    <ligand>
        <name>ATP</name>
        <dbReference type="ChEBI" id="CHEBI:30616"/>
    </ligand>
</feature>
<protein>
    <recommendedName>
        <fullName evidence="5">peptidylprolyl isomerase</fullName>
        <ecNumber evidence="5">5.2.1.8</ecNumber>
    </recommendedName>
</protein>
<dbReference type="PRINTS" id="PR01243">
    <property type="entry name" value="NUCDPKINASE"/>
</dbReference>
<dbReference type="Pfam" id="PF00254">
    <property type="entry name" value="FKBP_C"/>
    <property type="match status" value="1"/>
</dbReference>
<dbReference type="PROSITE" id="PS50059">
    <property type="entry name" value="FKBP_PPIASE"/>
    <property type="match status" value="1"/>
</dbReference>
<feature type="signal peptide" evidence="8">
    <location>
        <begin position="1"/>
        <end position="21"/>
    </location>
</feature>